<reference evidence="1 2" key="1">
    <citation type="journal article" date="2015" name="Nature">
        <title>rRNA introns, odd ribosomes, and small enigmatic genomes across a large radiation of phyla.</title>
        <authorList>
            <person name="Brown C.T."/>
            <person name="Hug L.A."/>
            <person name="Thomas B.C."/>
            <person name="Sharon I."/>
            <person name="Castelle C.J."/>
            <person name="Singh A."/>
            <person name="Wilkins M.J."/>
            <person name="Williams K.H."/>
            <person name="Banfield J.F."/>
        </authorList>
    </citation>
    <scope>NUCLEOTIDE SEQUENCE [LARGE SCALE GENOMIC DNA]</scope>
</reference>
<keyword evidence="1" id="KW-0808">Transferase</keyword>
<dbReference type="Pfam" id="PF02686">
    <property type="entry name" value="GatC"/>
    <property type="match status" value="1"/>
</dbReference>
<dbReference type="InterPro" id="IPR003837">
    <property type="entry name" value="GatC"/>
</dbReference>
<accession>A0A837HQG0</accession>
<evidence type="ECO:0000313" key="2">
    <source>
        <dbReference type="Proteomes" id="UP000034656"/>
    </source>
</evidence>
<dbReference type="InterPro" id="IPR036113">
    <property type="entry name" value="Asp/Glu-ADT_sf_sub_c"/>
</dbReference>
<dbReference type="GO" id="GO:0006450">
    <property type="term" value="P:regulation of translational fidelity"/>
    <property type="evidence" value="ECO:0007669"/>
    <property type="project" value="InterPro"/>
</dbReference>
<dbReference type="AlphaFoldDB" id="A0A837HQG0"/>
<proteinExistence type="predicted"/>
<comment type="caution">
    <text evidence="1">The sequence shown here is derived from an EMBL/GenBank/DDBJ whole genome shotgun (WGS) entry which is preliminary data.</text>
</comment>
<name>A0A837HQG0_9BACT</name>
<dbReference type="GO" id="GO:0016740">
    <property type="term" value="F:transferase activity"/>
    <property type="evidence" value="ECO:0007669"/>
    <property type="project" value="UniProtKB-KW"/>
</dbReference>
<dbReference type="NCBIfam" id="TIGR00135">
    <property type="entry name" value="gatC"/>
    <property type="match status" value="1"/>
</dbReference>
<protein>
    <submittedName>
        <fullName evidence="1">Asparaginyl/glutamyl-tRNA amidotransferase subunit C</fullName>
    </submittedName>
</protein>
<gene>
    <name evidence="1" type="ORF">UT51_C0010G0010</name>
</gene>
<dbReference type="Proteomes" id="UP000034656">
    <property type="component" value="Unassembled WGS sequence"/>
</dbReference>
<organism evidence="1 2">
    <name type="scientific">Candidatus Nomurabacteria bacterium GW2011_GWC2_39_41</name>
    <dbReference type="NCBI Taxonomy" id="1618754"/>
    <lineage>
        <taxon>Bacteria</taxon>
        <taxon>Candidatus Nomuraibacteriota</taxon>
    </lineage>
</organism>
<evidence type="ECO:0000313" key="1">
    <source>
        <dbReference type="EMBL" id="KKR20001.1"/>
    </source>
</evidence>
<dbReference type="SUPFAM" id="SSF141000">
    <property type="entry name" value="Glu-tRNAGln amidotransferase C subunit"/>
    <property type="match status" value="1"/>
</dbReference>
<dbReference type="EMBL" id="LBXB01000010">
    <property type="protein sequence ID" value="KKR20001.1"/>
    <property type="molecule type" value="Genomic_DNA"/>
</dbReference>
<dbReference type="Gene3D" id="1.10.20.60">
    <property type="entry name" value="Glu-tRNAGln amidotransferase C subunit, N-terminal domain"/>
    <property type="match status" value="1"/>
</dbReference>
<sequence>MEIKDVEALAELARIDLTEVEKQDLLKDFDSILAYVRAIEQVQIEDTESDIILHNIWRDDVSNQREYSKELITKQFPDSQDGFLKVKKIL</sequence>